<dbReference type="SUPFAM" id="SSF48452">
    <property type="entry name" value="TPR-like"/>
    <property type="match status" value="1"/>
</dbReference>
<sequence>MKSAAALAAQTSKRLTDVWFKGYVPGEPLNFERFKSWYIGTKEFDDMLRNEFEQDVERALIDSEFRDNMKSTCEGTVALTILLDQIPRNIFRGSPRPFVEFDPLAREIVKEALLKQTCANVHPFFKHFLYMPLEHSENLEDQAESVREFTREYEQAEPMFKDMFKQYLTFAVKHEAVIKKFGRFPHRNAVLGRISTEAERIHLETGGDRW</sequence>
<name>A0A9P6U3N9_9FUNG</name>
<gene>
    <name evidence="1" type="ORF">BG011_003422</name>
</gene>
<dbReference type="Gene3D" id="1.25.40.10">
    <property type="entry name" value="Tetratricopeptide repeat domain"/>
    <property type="match status" value="1"/>
</dbReference>
<protein>
    <recommendedName>
        <fullName evidence="3">DUF924-domain-containing protein</fullName>
    </recommendedName>
</protein>
<dbReference type="AlphaFoldDB" id="A0A9P6U3N9"/>
<dbReference type="Proteomes" id="UP000726737">
    <property type="component" value="Unassembled WGS sequence"/>
</dbReference>
<dbReference type="InterPro" id="IPR010323">
    <property type="entry name" value="DUF924"/>
</dbReference>
<evidence type="ECO:0000313" key="2">
    <source>
        <dbReference type="Proteomes" id="UP000726737"/>
    </source>
</evidence>
<evidence type="ECO:0008006" key="3">
    <source>
        <dbReference type="Google" id="ProtNLM"/>
    </source>
</evidence>
<dbReference type="OrthoDB" id="414698at2759"/>
<dbReference type="Pfam" id="PF06041">
    <property type="entry name" value="DUF924"/>
    <property type="match status" value="1"/>
</dbReference>
<keyword evidence="2" id="KW-1185">Reference proteome</keyword>
<dbReference type="InterPro" id="IPR011990">
    <property type="entry name" value="TPR-like_helical_dom_sf"/>
</dbReference>
<reference evidence="1" key="1">
    <citation type="journal article" date="2020" name="Fungal Divers.">
        <title>Resolving the Mortierellaceae phylogeny through synthesis of multi-gene phylogenetics and phylogenomics.</title>
        <authorList>
            <person name="Vandepol N."/>
            <person name="Liber J."/>
            <person name="Desiro A."/>
            <person name="Na H."/>
            <person name="Kennedy M."/>
            <person name="Barry K."/>
            <person name="Grigoriev I.V."/>
            <person name="Miller A.N."/>
            <person name="O'Donnell K."/>
            <person name="Stajich J.E."/>
            <person name="Bonito G."/>
        </authorList>
    </citation>
    <scope>NUCLEOTIDE SEQUENCE</scope>
    <source>
        <strain evidence="1">KOD948</strain>
    </source>
</reference>
<comment type="caution">
    <text evidence="1">The sequence shown here is derived from an EMBL/GenBank/DDBJ whole genome shotgun (WGS) entry which is preliminary data.</text>
</comment>
<accession>A0A9P6U3N9</accession>
<dbReference type="Gene3D" id="1.20.58.320">
    <property type="entry name" value="TPR-like"/>
    <property type="match status" value="1"/>
</dbReference>
<dbReference type="EMBL" id="JAAAJA010000227">
    <property type="protein sequence ID" value="KAG0258231.1"/>
    <property type="molecule type" value="Genomic_DNA"/>
</dbReference>
<evidence type="ECO:0000313" key="1">
    <source>
        <dbReference type="EMBL" id="KAG0258231.1"/>
    </source>
</evidence>
<proteinExistence type="predicted"/>
<organism evidence="1 2">
    <name type="scientific">Mortierella polycephala</name>
    <dbReference type="NCBI Taxonomy" id="41804"/>
    <lineage>
        <taxon>Eukaryota</taxon>
        <taxon>Fungi</taxon>
        <taxon>Fungi incertae sedis</taxon>
        <taxon>Mucoromycota</taxon>
        <taxon>Mortierellomycotina</taxon>
        <taxon>Mortierellomycetes</taxon>
        <taxon>Mortierellales</taxon>
        <taxon>Mortierellaceae</taxon>
        <taxon>Mortierella</taxon>
    </lineage>
</organism>